<sequence>MEKTKIRFISFLLLLIFVIVYAVLSLTTDYINHKYSLLFVLAFALWGFLTDVLTKTNKREDSNDNN</sequence>
<dbReference type="EMBL" id="CACRUO010000010">
    <property type="protein sequence ID" value="VYT69823.1"/>
    <property type="molecule type" value="Genomic_DNA"/>
</dbReference>
<proteinExistence type="predicted"/>
<protein>
    <submittedName>
        <fullName evidence="1">Uncharacterized protein</fullName>
    </submittedName>
</protein>
<dbReference type="AlphaFoldDB" id="A0A6N2YU38"/>
<gene>
    <name evidence="1" type="ORF">SSLFYP27_00466</name>
</gene>
<name>A0A6N2YU38_STASI</name>
<accession>A0A6N2YU38</accession>
<organism evidence="1">
    <name type="scientific">Staphylococcus simulans</name>
    <dbReference type="NCBI Taxonomy" id="1286"/>
    <lineage>
        <taxon>Bacteria</taxon>
        <taxon>Bacillati</taxon>
        <taxon>Bacillota</taxon>
        <taxon>Bacilli</taxon>
        <taxon>Bacillales</taxon>
        <taxon>Staphylococcaceae</taxon>
        <taxon>Staphylococcus</taxon>
    </lineage>
</organism>
<dbReference type="RefSeq" id="WP_070625312.1">
    <property type="nucleotide sequence ID" value="NZ_CACRUO010000010.1"/>
</dbReference>
<reference evidence="1" key="1">
    <citation type="submission" date="2019-11" db="EMBL/GenBank/DDBJ databases">
        <authorList>
            <person name="Feng L."/>
        </authorList>
    </citation>
    <scope>NUCLEOTIDE SEQUENCE</scope>
    <source>
        <strain evidence="1">SsimulansLFYP27</strain>
    </source>
</reference>
<evidence type="ECO:0000313" key="1">
    <source>
        <dbReference type="EMBL" id="VYT69823.1"/>
    </source>
</evidence>